<sequence>MRAEGIDGHPIAEFLHRCDGGRGAPLMVVHGQVVGVGVGGRSRGVHQYQRRLAVFDIDVLRRLVDLYRLMVEMYASMIKLPS</sequence>
<reference evidence="1 2" key="1">
    <citation type="journal article" date="2013" name="Genome Announc.">
        <title>Draft genome sequence of MKD8, a conjugal recipient Mycobacterium smegmatis strain.</title>
        <authorList>
            <person name="Gray T.A."/>
            <person name="Palumbo M.J."/>
            <person name="Derbyshire K.M."/>
        </authorList>
    </citation>
    <scope>NUCLEOTIDE SEQUENCE [LARGE SCALE GENOMIC DNA]</scope>
    <source>
        <strain evidence="1 2">MKD8</strain>
    </source>
</reference>
<evidence type="ECO:0000313" key="1">
    <source>
        <dbReference type="EMBL" id="AWT57581.1"/>
    </source>
</evidence>
<name>A0A2U9Q0I2_MYCSE</name>
<dbReference type="EMBL" id="CP027541">
    <property type="protein sequence ID" value="AWT57581.1"/>
    <property type="molecule type" value="Genomic_DNA"/>
</dbReference>
<accession>A0A2U9Q0I2</accession>
<proteinExistence type="predicted"/>
<protein>
    <submittedName>
        <fullName evidence="1">Uncharacterized protein</fullName>
    </submittedName>
</protein>
<organism evidence="1 2">
    <name type="scientific">Mycolicibacterium smegmatis (strain MKD8)</name>
    <name type="common">Mycobacterium smegmatis</name>
    <dbReference type="NCBI Taxonomy" id="1214915"/>
    <lineage>
        <taxon>Bacteria</taxon>
        <taxon>Bacillati</taxon>
        <taxon>Actinomycetota</taxon>
        <taxon>Actinomycetes</taxon>
        <taxon>Mycobacteriales</taxon>
        <taxon>Mycobacteriaceae</taxon>
        <taxon>Mycolicibacterium</taxon>
    </lineage>
</organism>
<reference evidence="2" key="2">
    <citation type="submission" date="2018-03" db="EMBL/GenBank/DDBJ databases">
        <authorList>
            <person name="Derbyshire K."/>
            <person name="Gray T.A."/>
            <person name="Champion M."/>
        </authorList>
    </citation>
    <scope>NUCLEOTIDE SEQUENCE [LARGE SCALE GENOMIC DNA]</scope>
    <source>
        <strain evidence="2">MKD8</strain>
    </source>
</reference>
<evidence type="ECO:0000313" key="2">
    <source>
        <dbReference type="Proteomes" id="UP000011200"/>
    </source>
</evidence>
<gene>
    <name evidence="1" type="ORF">D806_066490</name>
</gene>
<dbReference type="AlphaFoldDB" id="A0A2U9Q0I2"/>
<dbReference type="Proteomes" id="UP000011200">
    <property type="component" value="Chromosome"/>
</dbReference>